<comment type="caution">
    <text evidence="1">The sequence shown here is derived from an EMBL/GenBank/DDBJ whole genome shotgun (WGS) entry which is preliminary data.</text>
</comment>
<accession>A0ABR9TV45</accession>
<name>A0ABR9TV45_9NOSO</name>
<proteinExistence type="predicted"/>
<evidence type="ECO:0000313" key="1">
    <source>
        <dbReference type="EMBL" id="MBE9104278.1"/>
    </source>
</evidence>
<reference evidence="1 2" key="1">
    <citation type="submission" date="2020-10" db="EMBL/GenBank/DDBJ databases">
        <authorList>
            <person name="Castelo-Branco R."/>
            <person name="Eusebio N."/>
            <person name="Adriana R."/>
            <person name="Vieira A."/>
            <person name="Brugerolle De Fraissinette N."/>
            <person name="Rezende De Castro R."/>
            <person name="Schneider M.P."/>
            <person name="Vasconcelos V."/>
            <person name="Leao P.N."/>
        </authorList>
    </citation>
    <scope>NUCLEOTIDE SEQUENCE [LARGE SCALE GENOMIC DNA]</scope>
    <source>
        <strain evidence="1 2">LEGE 07299</strain>
    </source>
</reference>
<dbReference type="EMBL" id="JADEXF010000101">
    <property type="protein sequence ID" value="MBE9104278.1"/>
    <property type="molecule type" value="Genomic_DNA"/>
</dbReference>
<evidence type="ECO:0000313" key="2">
    <source>
        <dbReference type="Proteomes" id="UP000647836"/>
    </source>
</evidence>
<dbReference type="Proteomes" id="UP000647836">
    <property type="component" value="Unassembled WGS sequence"/>
</dbReference>
<dbReference type="RefSeq" id="WP_194041750.1">
    <property type="nucleotide sequence ID" value="NZ_JADEXF010000101.1"/>
</dbReference>
<keyword evidence="2" id="KW-1185">Reference proteome</keyword>
<gene>
    <name evidence="1" type="ORF">IQ229_04780</name>
</gene>
<protein>
    <submittedName>
        <fullName evidence="1">Uncharacterized protein</fullName>
    </submittedName>
</protein>
<sequence length="89" mass="10046">MQDFVYHLVPDNTDTYTEDDFDELAKFVKPPDKVALNRTDIETFGQTKGKILVAPMNAIRRGSNILNANGKAAFGAIYCKFQHLSKYMS</sequence>
<organism evidence="1 2">
    <name type="scientific">Nostoc cf. edaphicum LEGE 07299</name>
    <dbReference type="NCBI Taxonomy" id="2777974"/>
    <lineage>
        <taxon>Bacteria</taxon>
        <taxon>Bacillati</taxon>
        <taxon>Cyanobacteriota</taxon>
        <taxon>Cyanophyceae</taxon>
        <taxon>Nostocales</taxon>
        <taxon>Nostocaceae</taxon>
        <taxon>Nostoc</taxon>
    </lineage>
</organism>